<gene>
    <name evidence="3" type="ORF">FF38_06640</name>
</gene>
<comment type="caution">
    <text evidence="3">The sequence shown here is derived from an EMBL/GenBank/DDBJ whole genome shotgun (WGS) entry which is preliminary data.</text>
</comment>
<name>A0A0L0BN17_LUCCU</name>
<feature type="compositionally biased region" description="Basic and acidic residues" evidence="1">
    <location>
        <begin position="63"/>
        <end position="79"/>
    </location>
</feature>
<dbReference type="EMBL" id="JRES01001630">
    <property type="protein sequence ID" value="KNC21333.1"/>
    <property type="molecule type" value="Genomic_DNA"/>
</dbReference>
<protein>
    <recommendedName>
        <fullName evidence="2">DUF4777 domain-containing protein</fullName>
    </recommendedName>
</protein>
<evidence type="ECO:0000313" key="4">
    <source>
        <dbReference type="Proteomes" id="UP000037069"/>
    </source>
</evidence>
<sequence>MPPVIKGKDVLSALNELKNPSNLNEIVDHMSAKYEASKTALAAAVKTILDAGVQHGYIEESEDKYRTEYKPTEEVKDDQIQINPAEPQRQESNEQVETSKNREIAVRNKKNWTWKRPYLLHSSEDENEDEELRDQGDCCGSRYRRRSRSRSRHGKSHSRRRTRRRRRE</sequence>
<feature type="region of interest" description="Disordered" evidence="1">
    <location>
        <begin position="59"/>
        <end position="168"/>
    </location>
</feature>
<accession>A0A0L0BN17</accession>
<evidence type="ECO:0000313" key="3">
    <source>
        <dbReference type="EMBL" id="KNC21333.1"/>
    </source>
</evidence>
<dbReference type="Pfam" id="PF16007">
    <property type="entry name" value="DUF4777"/>
    <property type="match status" value="1"/>
</dbReference>
<evidence type="ECO:0000256" key="1">
    <source>
        <dbReference type="SAM" id="MobiDB-lite"/>
    </source>
</evidence>
<dbReference type="AlphaFoldDB" id="A0A0L0BN17"/>
<feature type="compositionally biased region" description="Basic residues" evidence="1">
    <location>
        <begin position="142"/>
        <end position="168"/>
    </location>
</feature>
<dbReference type="Proteomes" id="UP000037069">
    <property type="component" value="Unassembled WGS sequence"/>
</dbReference>
<reference evidence="3 4" key="1">
    <citation type="journal article" date="2015" name="Nat. Commun.">
        <title>Lucilia cuprina genome unlocks parasitic fly biology to underpin future interventions.</title>
        <authorList>
            <person name="Anstead C.A."/>
            <person name="Korhonen P.K."/>
            <person name="Young N.D."/>
            <person name="Hall R.S."/>
            <person name="Jex A.R."/>
            <person name="Murali S.C."/>
            <person name="Hughes D.S."/>
            <person name="Lee S.F."/>
            <person name="Perry T."/>
            <person name="Stroehlein A.J."/>
            <person name="Ansell B.R."/>
            <person name="Breugelmans B."/>
            <person name="Hofmann A."/>
            <person name="Qu J."/>
            <person name="Dugan S."/>
            <person name="Lee S.L."/>
            <person name="Chao H."/>
            <person name="Dinh H."/>
            <person name="Han Y."/>
            <person name="Doddapaneni H.V."/>
            <person name="Worley K.C."/>
            <person name="Muzny D.M."/>
            <person name="Ioannidis P."/>
            <person name="Waterhouse R.M."/>
            <person name="Zdobnov E.M."/>
            <person name="James P.J."/>
            <person name="Bagnall N.H."/>
            <person name="Kotze A.C."/>
            <person name="Gibbs R.A."/>
            <person name="Richards S."/>
            <person name="Batterham P."/>
            <person name="Gasser R.B."/>
        </authorList>
    </citation>
    <scope>NUCLEOTIDE SEQUENCE [LARGE SCALE GENOMIC DNA]</scope>
    <source>
        <strain evidence="3 4">LS</strain>
        <tissue evidence="3">Full body</tissue>
    </source>
</reference>
<feature type="compositionally biased region" description="Basic and acidic residues" evidence="1">
    <location>
        <begin position="88"/>
        <end position="106"/>
    </location>
</feature>
<keyword evidence="4" id="KW-1185">Reference proteome</keyword>
<proteinExistence type="predicted"/>
<evidence type="ECO:0000259" key="2">
    <source>
        <dbReference type="Pfam" id="PF16007"/>
    </source>
</evidence>
<dbReference type="OrthoDB" id="7882888at2759"/>
<organism evidence="3 4">
    <name type="scientific">Lucilia cuprina</name>
    <name type="common">Green bottle fly</name>
    <name type="synonym">Australian sheep blowfly</name>
    <dbReference type="NCBI Taxonomy" id="7375"/>
    <lineage>
        <taxon>Eukaryota</taxon>
        <taxon>Metazoa</taxon>
        <taxon>Ecdysozoa</taxon>
        <taxon>Arthropoda</taxon>
        <taxon>Hexapoda</taxon>
        <taxon>Insecta</taxon>
        <taxon>Pterygota</taxon>
        <taxon>Neoptera</taxon>
        <taxon>Endopterygota</taxon>
        <taxon>Diptera</taxon>
        <taxon>Brachycera</taxon>
        <taxon>Muscomorpha</taxon>
        <taxon>Oestroidea</taxon>
        <taxon>Calliphoridae</taxon>
        <taxon>Luciliinae</taxon>
        <taxon>Lucilia</taxon>
    </lineage>
</organism>
<dbReference type="InterPro" id="IPR031957">
    <property type="entry name" value="DUF4777"/>
</dbReference>
<feature type="domain" description="DUF4777" evidence="2">
    <location>
        <begin position="6"/>
        <end position="65"/>
    </location>
</feature>